<dbReference type="PROSITE" id="PS00080">
    <property type="entry name" value="MULTICOPPER_OXIDASE2"/>
    <property type="match status" value="1"/>
</dbReference>
<evidence type="ECO:0000256" key="10">
    <source>
        <dbReference type="SAM" id="MobiDB-lite"/>
    </source>
</evidence>
<protein>
    <recommendedName>
        <fullName evidence="4">laccase</fullName>
        <ecNumber evidence="4">1.10.3.2</ecNumber>
    </recommendedName>
</protein>
<feature type="compositionally biased region" description="Polar residues" evidence="10">
    <location>
        <begin position="152"/>
        <end position="164"/>
    </location>
</feature>
<reference evidence="15 16" key="1">
    <citation type="submission" date="2013-03" db="EMBL/GenBank/DDBJ databases">
        <title>The Genome Sequence of Capronia coronata CBS 617.96.</title>
        <authorList>
            <consortium name="The Broad Institute Genomics Platform"/>
            <person name="Cuomo C."/>
            <person name="de Hoog S."/>
            <person name="Gorbushina A."/>
            <person name="Walker B."/>
            <person name="Young S.K."/>
            <person name="Zeng Q."/>
            <person name="Gargeya S."/>
            <person name="Fitzgerald M."/>
            <person name="Haas B."/>
            <person name="Abouelleil A."/>
            <person name="Allen A.W."/>
            <person name="Alvarado L."/>
            <person name="Arachchi H.M."/>
            <person name="Berlin A.M."/>
            <person name="Chapman S.B."/>
            <person name="Gainer-Dewar J."/>
            <person name="Goldberg J."/>
            <person name="Griggs A."/>
            <person name="Gujja S."/>
            <person name="Hansen M."/>
            <person name="Howarth C."/>
            <person name="Imamovic A."/>
            <person name="Ireland A."/>
            <person name="Larimer J."/>
            <person name="McCowan C."/>
            <person name="Murphy C."/>
            <person name="Pearson M."/>
            <person name="Poon T.W."/>
            <person name="Priest M."/>
            <person name="Roberts A."/>
            <person name="Saif S."/>
            <person name="Shea T."/>
            <person name="Sisk P."/>
            <person name="Sykes S."/>
            <person name="Wortman J."/>
            <person name="Nusbaum C."/>
            <person name="Birren B."/>
        </authorList>
    </citation>
    <scope>NUCLEOTIDE SEQUENCE [LARGE SCALE GENOMIC DNA]</scope>
    <source>
        <strain evidence="15 16">CBS 617.96</strain>
    </source>
</reference>
<dbReference type="FunFam" id="2.60.40.420:FF:000045">
    <property type="entry name" value="Laccase 2"/>
    <property type="match status" value="1"/>
</dbReference>
<dbReference type="Gene3D" id="2.60.40.420">
    <property type="entry name" value="Cupredoxins - blue copper proteins"/>
    <property type="match status" value="3"/>
</dbReference>
<dbReference type="HOGENOM" id="CLU_006504_3_0_1"/>
<keyword evidence="6" id="KW-0560">Oxidoreductase</keyword>
<comment type="similarity">
    <text evidence="3">Belongs to the multicopper oxidase family.</text>
</comment>
<dbReference type="AlphaFoldDB" id="W9YET3"/>
<keyword evidence="5" id="KW-0479">Metal-binding</keyword>
<dbReference type="EC" id="1.10.3.2" evidence="4"/>
<evidence type="ECO:0000256" key="8">
    <source>
        <dbReference type="ARBA" id="ARBA00023180"/>
    </source>
</evidence>
<feature type="chain" id="PRO_5004932732" description="laccase" evidence="11">
    <location>
        <begin position="21"/>
        <end position="798"/>
    </location>
</feature>
<evidence type="ECO:0000256" key="5">
    <source>
        <dbReference type="ARBA" id="ARBA00022723"/>
    </source>
</evidence>
<keyword evidence="7" id="KW-0186">Copper</keyword>
<proteinExistence type="inferred from homology"/>
<dbReference type="GO" id="GO:0052716">
    <property type="term" value="F:hydroquinone:oxygen oxidoreductase activity"/>
    <property type="evidence" value="ECO:0007669"/>
    <property type="project" value="UniProtKB-EC"/>
</dbReference>
<dbReference type="Pfam" id="PF00394">
    <property type="entry name" value="Cu-oxidase"/>
    <property type="match status" value="1"/>
</dbReference>
<dbReference type="STRING" id="1182541.W9YET3"/>
<organism evidence="15 16">
    <name type="scientific">Capronia coronata CBS 617.96</name>
    <dbReference type="NCBI Taxonomy" id="1182541"/>
    <lineage>
        <taxon>Eukaryota</taxon>
        <taxon>Fungi</taxon>
        <taxon>Dikarya</taxon>
        <taxon>Ascomycota</taxon>
        <taxon>Pezizomycotina</taxon>
        <taxon>Eurotiomycetes</taxon>
        <taxon>Chaetothyriomycetidae</taxon>
        <taxon>Chaetothyriales</taxon>
        <taxon>Herpotrichiellaceae</taxon>
        <taxon>Capronia</taxon>
    </lineage>
</organism>
<dbReference type="InterPro" id="IPR002355">
    <property type="entry name" value="Cu_oxidase_Cu_BS"/>
</dbReference>
<comment type="cofactor">
    <cofactor evidence="2">
        <name>Cu cation</name>
        <dbReference type="ChEBI" id="CHEBI:23378"/>
    </cofactor>
</comment>
<dbReference type="CDD" id="cd13880">
    <property type="entry name" value="CuRO_2_MaLCC_like"/>
    <property type="match status" value="1"/>
</dbReference>
<keyword evidence="8" id="KW-0325">Glycoprotein</keyword>
<dbReference type="PANTHER" id="PTHR11709:SF87">
    <property type="entry name" value="LACCASE"/>
    <property type="match status" value="1"/>
</dbReference>
<dbReference type="FunFam" id="2.60.40.420:FF:000021">
    <property type="entry name" value="Extracellular dihydrogeodin oxidase/laccase"/>
    <property type="match status" value="1"/>
</dbReference>
<dbReference type="Pfam" id="PF07731">
    <property type="entry name" value="Cu-oxidase_2"/>
    <property type="match status" value="1"/>
</dbReference>
<dbReference type="RefSeq" id="XP_007723551.1">
    <property type="nucleotide sequence ID" value="XM_007725361.1"/>
</dbReference>
<evidence type="ECO:0000256" key="7">
    <source>
        <dbReference type="ARBA" id="ARBA00023008"/>
    </source>
</evidence>
<keyword evidence="11" id="KW-0732">Signal</keyword>
<evidence type="ECO:0000313" key="15">
    <source>
        <dbReference type="EMBL" id="EXJ91357.1"/>
    </source>
</evidence>
<evidence type="ECO:0000256" key="2">
    <source>
        <dbReference type="ARBA" id="ARBA00001935"/>
    </source>
</evidence>
<dbReference type="InterPro" id="IPR008972">
    <property type="entry name" value="Cupredoxin"/>
</dbReference>
<evidence type="ECO:0000313" key="16">
    <source>
        <dbReference type="Proteomes" id="UP000019484"/>
    </source>
</evidence>
<feature type="domain" description="Plastocyanin-like" evidence="13">
    <location>
        <begin position="592"/>
        <end position="712"/>
    </location>
</feature>
<feature type="region of interest" description="Disordered" evidence="10">
    <location>
        <begin position="150"/>
        <end position="183"/>
    </location>
</feature>
<dbReference type="GO" id="GO:0046274">
    <property type="term" value="P:lignin catabolic process"/>
    <property type="evidence" value="ECO:0007669"/>
    <property type="project" value="UniProtKB-KW"/>
</dbReference>
<dbReference type="CDD" id="cd13854">
    <property type="entry name" value="CuRO_1_MaLCC_like"/>
    <property type="match status" value="1"/>
</dbReference>
<gene>
    <name evidence="15" type="ORF">A1O1_04469</name>
</gene>
<name>W9YET3_9EURO</name>
<dbReference type="PANTHER" id="PTHR11709">
    <property type="entry name" value="MULTI-COPPER OXIDASE"/>
    <property type="match status" value="1"/>
</dbReference>
<feature type="domain" description="Plastocyanin-like" evidence="14">
    <location>
        <begin position="229"/>
        <end position="344"/>
    </location>
</feature>
<evidence type="ECO:0000256" key="1">
    <source>
        <dbReference type="ARBA" id="ARBA00000349"/>
    </source>
</evidence>
<feature type="domain" description="Plastocyanin-like" evidence="12">
    <location>
        <begin position="355"/>
        <end position="498"/>
    </location>
</feature>
<keyword evidence="16" id="KW-1185">Reference proteome</keyword>
<comment type="caution">
    <text evidence="15">The sequence shown here is derived from an EMBL/GenBank/DDBJ whole genome shotgun (WGS) entry which is preliminary data.</text>
</comment>
<evidence type="ECO:0000259" key="14">
    <source>
        <dbReference type="Pfam" id="PF07732"/>
    </source>
</evidence>
<dbReference type="OrthoDB" id="2121828at2759"/>
<dbReference type="InterPro" id="IPR011706">
    <property type="entry name" value="Cu-oxidase_C"/>
</dbReference>
<dbReference type="GeneID" id="19159350"/>
<dbReference type="InterPro" id="IPR001117">
    <property type="entry name" value="Cu-oxidase_2nd"/>
</dbReference>
<evidence type="ECO:0000256" key="4">
    <source>
        <dbReference type="ARBA" id="ARBA00012297"/>
    </source>
</evidence>
<evidence type="ECO:0000256" key="11">
    <source>
        <dbReference type="SAM" id="SignalP"/>
    </source>
</evidence>
<evidence type="ECO:0000256" key="3">
    <source>
        <dbReference type="ARBA" id="ARBA00010609"/>
    </source>
</evidence>
<dbReference type="InterPro" id="IPR011707">
    <property type="entry name" value="Cu-oxidase-like_N"/>
</dbReference>
<evidence type="ECO:0000256" key="9">
    <source>
        <dbReference type="ARBA" id="ARBA00023185"/>
    </source>
</evidence>
<sequence>MRFTRVPGLLAVALAATVLAENEDTACSTSTVTTTTTTTATIFKEATTVYWSTVYAEPTICATTTVTVNGNGASTAPSEPSTSALADSTLAPVSTTATVVVAANAESEASSGGSTTITSFLVDPTSAGNPNSEESTIGTDAEVFTWTGDAPTDTSSLPAPTYTSVPDDGTLPAPGSASSNVTAPQAAISDGSCNTAADRSKWCDGRSVSTDYYAAAYSTGQTCSYELTITNTTIDYDGSGPKMAFAINGQVPGPLIECNWGDILEVTVHNNLENNATSIHWHGITQKESNDQDGVPGVTECGIAPGTSRTYTMKLNQYGTGWYHSHTMTQYGDGIRGPMVVHGPATASYDIDMGTVMIDDIFDATAAQMNERIAHSGPSSTVNYLLNGKNTLQDLSAGQHALWSVQPGKKHLFRIINSGVQNMYSVHIDDHVMTVIAADYVPIVPYTTEWLNIGIGQRYDVIVEMNQPVAGYFLRAVTQTGCPSGCGNSGLGNANGIILYEGAEATLPTSTYGNKTASDFAICADEPIASLVPFLEKTAGSADQFAATAATVPAGKVAQIATSDDGSVVRWYINNGAINVNYTQPTLKTLADGSNSSLISNPITLNVANQWVYFIIQNQFFASHPIHLHGHDMSVLGQGSATWTTSLLSTLNFNNPTRRDTAMLVGSSGPGNPAGYTVIGFETDNPGAWLMHCHIVWHVDGGLALQFTERPADILPYANSTAFQDECSSLATWQGNNPARIHTSGESGLKRRTSLEELLDTRSRDDVVRRSESHEKLHLESKLKRGLGDSLRHRHIRH</sequence>
<dbReference type="InterPro" id="IPR033138">
    <property type="entry name" value="Cu_oxidase_CS"/>
</dbReference>
<dbReference type="Pfam" id="PF07732">
    <property type="entry name" value="Cu-oxidase_3"/>
    <property type="match status" value="1"/>
</dbReference>
<dbReference type="PROSITE" id="PS00079">
    <property type="entry name" value="MULTICOPPER_OXIDASE1"/>
    <property type="match status" value="1"/>
</dbReference>
<dbReference type="EMBL" id="AMWN01000003">
    <property type="protein sequence ID" value="EXJ91357.1"/>
    <property type="molecule type" value="Genomic_DNA"/>
</dbReference>
<feature type="region of interest" description="Disordered" evidence="10">
    <location>
        <begin position="762"/>
        <end position="781"/>
    </location>
</feature>
<dbReference type="eggNOG" id="KOG1263">
    <property type="taxonomic scope" value="Eukaryota"/>
</dbReference>
<keyword evidence="9" id="KW-0439">Lignin degradation</keyword>
<evidence type="ECO:0000256" key="6">
    <source>
        <dbReference type="ARBA" id="ARBA00023002"/>
    </source>
</evidence>
<dbReference type="CDD" id="cd13901">
    <property type="entry name" value="CuRO_3_MaLCC_like"/>
    <property type="match status" value="1"/>
</dbReference>
<dbReference type="GO" id="GO:0005507">
    <property type="term" value="F:copper ion binding"/>
    <property type="evidence" value="ECO:0007669"/>
    <property type="project" value="InterPro"/>
</dbReference>
<feature type="signal peptide" evidence="11">
    <location>
        <begin position="1"/>
        <end position="20"/>
    </location>
</feature>
<accession>W9YET3</accession>
<evidence type="ECO:0000259" key="12">
    <source>
        <dbReference type="Pfam" id="PF00394"/>
    </source>
</evidence>
<comment type="catalytic activity">
    <reaction evidence="1">
        <text>4 hydroquinone + O2 = 4 benzosemiquinone + 2 H2O</text>
        <dbReference type="Rhea" id="RHEA:11276"/>
        <dbReference type="ChEBI" id="CHEBI:15377"/>
        <dbReference type="ChEBI" id="CHEBI:15379"/>
        <dbReference type="ChEBI" id="CHEBI:17594"/>
        <dbReference type="ChEBI" id="CHEBI:17977"/>
        <dbReference type="EC" id="1.10.3.2"/>
    </reaction>
</comment>
<evidence type="ECO:0000259" key="13">
    <source>
        <dbReference type="Pfam" id="PF07731"/>
    </source>
</evidence>
<dbReference type="Proteomes" id="UP000019484">
    <property type="component" value="Unassembled WGS sequence"/>
</dbReference>
<dbReference type="SUPFAM" id="SSF49503">
    <property type="entry name" value="Cupredoxins"/>
    <property type="match status" value="3"/>
</dbReference>
<dbReference type="InterPro" id="IPR045087">
    <property type="entry name" value="Cu-oxidase_fam"/>
</dbReference>